<dbReference type="GO" id="GO:0005509">
    <property type="term" value="F:calcium ion binding"/>
    <property type="evidence" value="ECO:0007669"/>
    <property type="project" value="InterPro"/>
</dbReference>
<proteinExistence type="predicted"/>
<dbReference type="AlphaFoldDB" id="A0AAV5FNM6"/>
<dbReference type="Pfam" id="PF13499">
    <property type="entry name" value="EF-hand_7"/>
    <property type="match status" value="2"/>
</dbReference>
<comment type="caution">
    <text evidence="3">The sequence shown here is derived from an EMBL/GenBank/DDBJ whole genome shotgun (WGS) entry which is preliminary data.</text>
</comment>
<dbReference type="Gene3D" id="1.10.238.10">
    <property type="entry name" value="EF-hand"/>
    <property type="match status" value="2"/>
</dbReference>
<dbReference type="Proteomes" id="UP001054889">
    <property type="component" value="Unassembled WGS sequence"/>
</dbReference>
<feature type="domain" description="EF-hand" evidence="2">
    <location>
        <begin position="55"/>
        <end position="90"/>
    </location>
</feature>
<evidence type="ECO:0000313" key="3">
    <source>
        <dbReference type="EMBL" id="GJN36070.1"/>
    </source>
</evidence>
<evidence type="ECO:0000256" key="1">
    <source>
        <dbReference type="ARBA" id="ARBA00022837"/>
    </source>
</evidence>
<reference evidence="3" key="2">
    <citation type="submission" date="2021-12" db="EMBL/GenBank/DDBJ databases">
        <title>Resequencing data analysis of finger millet.</title>
        <authorList>
            <person name="Hatakeyama M."/>
            <person name="Aluri S."/>
            <person name="Balachadran M.T."/>
            <person name="Sivarajan S.R."/>
            <person name="Poveda L."/>
            <person name="Shimizu-Inatsugi R."/>
            <person name="Schlapbach R."/>
            <person name="Sreeman S.M."/>
            <person name="Shimizu K.K."/>
        </authorList>
    </citation>
    <scope>NUCLEOTIDE SEQUENCE</scope>
</reference>
<evidence type="ECO:0000259" key="2">
    <source>
        <dbReference type="PROSITE" id="PS50222"/>
    </source>
</evidence>
<keyword evidence="1" id="KW-0106">Calcium</keyword>
<dbReference type="InterPro" id="IPR011992">
    <property type="entry name" value="EF-hand-dom_pair"/>
</dbReference>
<dbReference type="PROSITE" id="PS00018">
    <property type="entry name" value="EF_HAND_1"/>
    <property type="match status" value="2"/>
</dbReference>
<dbReference type="InterPro" id="IPR002048">
    <property type="entry name" value="EF_hand_dom"/>
</dbReference>
<keyword evidence="4" id="KW-1185">Reference proteome</keyword>
<dbReference type="InterPro" id="IPR018247">
    <property type="entry name" value="EF_Hand_1_Ca_BS"/>
</dbReference>
<feature type="domain" description="EF-hand" evidence="2">
    <location>
        <begin position="183"/>
        <end position="218"/>
    </location>
</feature>
<accession>A0AAV5FNM6</accession>
<dbReference type="PROSITE" id="PS50222">
    <property type="entry name" value="EF_HAND_2"/>
    <property type="match status" value="2"/>
</dbReference>
<reference evidence="3" key="1">
    <citation type="journal article" date="2018" name="DNA Res.">
        <title>Multiple hybrid de novo genome assembly of finger millet, an orphan allotetraploid crop.</title>
        <authorList>
            <person name="Hatakeyama M."/>
            <person name="Aluri S."/>
            <person name="Balachadran M.T."/>
            <person name="Sivarajan S.R."/>
            <person name="Patrignani A."/>
            <person name="Gruter S."/>
            <person name="Poveda L."/>
            <person name="Shimizu-Inatsugi R."/>
            <person name="Baeten J."/>
            <person name="Francoijs K.J."/>
            <person name="Nataraja K.N."/>
            <person name="Reddy Y.A.N."/>
            <person name="Phadnis S."/>
            <person name="Ravikumar R.L."/>
            <person name="Schlapbach R."/>
            <person name="Sreeman S.M."/>
            <person name="Shimizu K.K."/>
        </authorList>
    </citation>
    <scope>NUCLEOTIDE SEQUENCE</scope>
</reference>
<protein>
    <recommendedName>
        <fullName evidence="2">EF-hand domain-containing protein</fullName>
    </recommendedName>
</protein>
<sequence length="230" mass="26943">MGAVASICVEPMKRRRAEKNLDEKVSAALRERAQSKKRTFRSLNSITMRLPRFKEGLRDIKDVFDHYDENSNGTIDNDELRNCLNKLHVQMSETEADDIHRYCDVDHRNGIQFPEFVVLLCLMYLLFGPDVTRRVSEFESEKLNYVFDELIDAFLFFDKDGDGKMRRKHVTRRMNETSHQERTPGHITARLFKEMDLDRNGKVNLKEFLFAMIRWAGLETEDDGSDETSP</sequence>
<gene>
    <name evidence="3" type="primary">gb24905</name>
    <name evidence="3" type="ORF">PR202_gb24905</name>
</gene>
<dbReference type="EMBL" id="BQKI01000088">
    <property type="protein sequence ID" value="GJN36070.1"/>
    <property type="molecule type" value="Genomic_DNA"/>
</dbReference>
<dbReference type="InterPro" id="IPR052591">
    <property type="entry name" value="CML21-like"/>
</dbReference>
<organism evidence="3 4">
    <name type="scientific">Eleusine coracana subsp. coracana</name>
    <dbReference type="NCBI Taxonomy" id="191504"/>
    <lineage>
        <taxon>Eukaryota</taxon>
        <taxon>Viridiplantae</taxon>
        <taxon>Streptophyta</taxon>
        <taxon>Embryophyta</taxon>
        <taxon>Tracheophyta</taxon>
        <taxon>Spermatophyta</taxon>
        <taxon>Magnoliopsida</taxon>
        <taxon>Liliopsida</taxon>
        <taxon>Poales</taxon>
        <taxon>Poaceae</taxon>
        <taxon>PACMAD clade</taxon>
        <taxon>Chloridoideae</taxon>
        <taxon>Cynodonteae</taxon>
        <taxon>Eleusininae</taxon>
        <taxon>Eleusine</taxon>
    </lineage>
</organism>
<dbReference type="SMART" id="SM00054">
    <property type="entry name" value="EFh"/>
    <property type="match status" value="3"/>
</dbReference>
<evidence type="ECO:0000313" key="4">
    <source>
        <dbReference type="Proteomes" id="UP001054889"/>
    </source>
</evidence>
<dbReference type="PANTHER" id="PTHR23064">
    <property type="entry name" value="TROPONIN"/>
    <property type="match status" value="1"/>
</dbReference>
<name>A0AAV5FNM6_ELECO</name>
<dbReference type="SUPFAM" id="SSF47473">
    <property type="entry name" value="EF-hand"/>
    <property type="match status" value="1"/>
</dbReference>
<dbReference type="CDD" id="cd00051">
    <property type="entry name" value="EFh"/>
    <property type="match status" value="2"/>
</dbReference>